<name>A0ACD1A708_9FIRM</name>
<gene>
    <name evidence="1" type="ORF">FRZ06_01895</name>
</gene>
<evidence type="ECO:0000313" key="1">
    <source>
        <dbReference type="EMBL" id="QOX62190.1"/>
    </source>
</evidence>
<organism evidence="1 2">
    <name type="scientific">Anoxybacterium hadale</name>
    <dbReference type="NCBI Taxonomy" id="3408580"/>
    <lineage>
        <taxon>Bacteria</taxon>
        <taxon>Bacillati</taxon>
        <taxon>Bacillota</taxon>
        <taxon>Clostridia</taxon>
        <taxon>Peptostreptococcales</taxon>
        <taxon>Anaerovoracaceae</taxon>
        <taxon>Anoxybacterium</taxon>
    </lineage>
</organism>
<reference evidence="1" key="1">
    <citation type="submission" date="2019-08" db="EMBL/GenBank/DDBJ databases">
        <title>Genome sequence of Clostridiales bacterium MT110.</title>
        <authorList>
            <person name="Cao J."/>
        </authorList>
    </citation>
    <scope>NUCLEOTIDE SEQUENCE</scope>
    <source>
        <strain evidence="1">MT110</strain>
    </source>
</reference>
<dbReference type="Proteomes" id="UP000594014">
    <property type="component" value="Chromosome"/>
</dbReference>
<proteinExistence type="predicted"/>
<evidence type="ECO:0000313" key="2">
    <source>
        <dbReference type="Proteomes" id="UP000594014"/>
    </source>
</evidence>
<dbReference type="EMBL" id="CP042469">
    <property type="protein sequence ID" value="QOX62190.1"/>
    <property type="molecule type" value="Genomic_DNA"/>
</dbReference>
<accession>A0ACD1A708</accession>
<keyword evidence="2" id="KW-1185">Reference proteome</keyword>
<protein>
    <submittedName>
        <fullName evidence="1">FAD-dependent oxidoreductase</fullName>
    </submittedName>
</protein>
<sequence>MKLDQHKYLKLPPESYWITSTREIAAEYPALKEDIKTDVVIVGGGIAGITCAYLLKKEGLSVILLEAGMLAGGTTGHTTAKITSQHHLLYHKLIKQLGTELAQQYANANETALREMKALIDELGISCDYIPQPAIIYTEKDEKISMLQDEMKAAEKLGLPAFYQDSIPFPFTVKGALRFDQQAQFHPLKYSLNLAKAFVRGGGKIFEKTRAVEIEKDSAYTLITENGCRVDTDQLIIATHYPFYNKHGMYFTRIYQERSYVTAIKATEQFPGGMYINAEDPVRSLRSLKTDSEELILIGGARHKAGQCDDTMKKYEELLDFATPYYSISNVPFHWSAQDCMTMSGLPFVGNYAEDTPNLYITTGFGKWGMTNSMASAMLLRDLIIKGDSPWKEVYDPSRKTNVQTAVHYMAENLNTAEKLIGGKLSSPPNEEEIDIAPGEGKVVTLYGKRAGAYRDDAGILYIVNTTCTHMGCELNWNSAEKTWDCPCHGSRFSFEGKIIEGPAVEPLTMEHDVHTIGKLLTEDF</sequence>